<protein>
    <submittedName>
        <fullName evidence="1">Uncharacterized protein</fullName>
    </submittedName>
</protein>
<dbReference type="EMBL" id="JAODUP010000103">
    <property type="protein sequence ID" value="KAK2162119.1"/>
    <property type="molecule type" value="Genomic_DNA"/>
</dbReference>
<keyword evidence="2" id="KW-1185">Reference proteome</keyword>
<evidence type="ECO:0000313" key="2">
    <source>
        <dbReference type="Proteomes" id="UP001208570"/>
    </source>
</evidence>
<accession>A0AAD9JZU8</accession>
<proteinExistence type="predicted"/>
<reference evidence="1" key="1">
    <citation type="journal article" date="2023" name="Mol. Biol. Evol.">
        <title>Third-Generation Sequencing Reveals the Adaptive Role of the Epigenome in Three Deep-Sea Polychaetes.</title>
        <authorList>
            <person name="Perez M."/>
            <person name="Aroh O."/>
            <person name="Sun Y."/>
            <person name="Lan Y."/>
            <person name="Juniper S.K."/>
            <person name="Young C.R."/>
            <person name="Angers B."/>
            <person name="Qian P.Y."/>
        </authorList>
    </citation>
    <scope>NUCLEOTIDE SEQUENCE</scope>
    <source>
        <strain evidence="1">P08H-3</strain>
    </source>
</reference>
<organism evidence="1 2">
    <name type="scientific">Paralvinella palmiformis</name>
    <dbReference type="NCBI Taxonomy" id="53620"/>
    <lineage>
        <taxon>Eukaryota</taxon>
        <taxon>Metazoa</taxon>
        <taxon>Spiralia</taxon>
        <taxon>Lophotrochozoa</taxon>
        <taxon>Annelida</taxon>
        <taxon>Polychaeta</taxon>
        <taxon>Sedentaria</taxon>
        <taxon>Canalipalpata</taxon>
        <taxon>Terebellida</taxon>
        <taxon>Terebelliformia</taxon>
        <taxon>Alvinellidae</taxon>
        <taxon>Paralvinella</taxon>
    </lineage>
</organism>
<sequence length="103" mass="11596">MTLRDIDYSKYVLGSAAVMPQCTTPRDDSETCAINRIISKSKKLFYDANYKNNADSCSDDEETFNKLVNSLLKLKKIRDIEATVHMPGKPSTDTIHIKEISGH</sequence>
<dbReference type="AlphaFoldDB" id="A0AAD9JZU8"/>
<dbReference type="Proteomes" id="UP001208570">
    <property type="component" value="Unassembled WGS sequence"/>
</dbReference>
<comment type="caution">
    <text evidence="1">The sequence shown here is derived from an EMBL/GenBank/DDBJ whole genome shotgun (WGS) entry which is preliminary data.</text>
</comment>
<name>A0AAD9JZU8_9ANNE</name>
<gene>
    <name evidence="1" type="ORF">LSH36_103g00023</name>
</gene>
<evidence type="ECO:0000313" key="1">
    <source>
        <dbReference type="EMBL" id="KAK2162119.1"/>
    </source>
</evidence>